<dbReference type="GO" id="GO:0004527">
    <property type="term" value="F:exonuclease activity"/>
    <property type="evidence" value="ECO:0007669"/>
    <property type="project" value="UniProtKB-KW"/>
</dbReference>
<keyword evidence="13" id="KW-0239">DNA-directed DNA polymerase</keyword>
<keyword evidence="5" id="KW-0548">Nucleotidyltransferase</keyword>
<dbReference type="GO" id="GO:0046872">
    <property type="term" value="F:metal ion binding"/>
    <property type="evidence" value="ECO:0007669"/>
    <property type="project" value="UniProtKB-KW"/>
</dbReference>
<dbReference type="Gene3D" id="3.30.1490.70">
    <property type="match status" value="1"/>
</dbReference>
<dbReference type="Pfam" id="PF04679">
    <property type="entry name" value="DNA_ligase_A_C"/>
    <property type="match status" value="1"/>
</dbReference>
<evidence type="ECO:0000256" key="16">
    <source>
        <dbReference type="ARBA" id="ARBA00023204"/>
    </source>
</evidence>
<evidence type="ECO:0000313" key="23">
    <source>
        <dbReference type="Proteomes" id="UP000474757"/>
    </source>
</evidence>
<evidence type="ECO:0000256" key="19">
    <source>
        <dbReference type="ARBA" id="ARBA00029943"/>
    </source>
</evidence>
<evidence type="ECO:0000256" key="9">
    <source>
        <dbReference type="ARBA" id="ARBA00022763"/>
    </source>
</evidence>
<evidence type="ECO:0000313" key="22">
    <source>
        <dbReference type="EMBL" id="NDV00336.1"/>
    </source>
</evidence>
<dbReference type="NCBIfam" id="TIGR02776">
    <property type="entry name" value="NHEJ_ligase_prk"/>
    <property type="match status" value="1"/>
</dbReference>
<evidence type="ECO:0000256" key="5">
    <source>
        <dbReference type="ARBA" id="ARBA00022695"/>
    </source>
</evidence>
<protein>
    <recommendedName>
        <fullName evidence="2">DNA ligase (ATP)</fullName>
        <ecNumber evidence="2">6.5.1.1</ecNumber>
    </recommendedName>
    <alternativeName>
        <fullName evidence="19">NHEJ DNA polymerase</fullName>
    </alternativeName>
</protein>
<evidence type="ECO:0000256" key="3">
    <source>
        <dbReference type="ARBA" id="ARBA00022598"/>
    </source>
</evidence>
<dbReference type="GO" id="GO:0003910">
    <property type="term" value="F:DNA ligase (ATP) activity"/>
    <property type="evidence" value="ECO:0007669"/>
    <property type="project" value="UniProtKB-EC"/>
</dbReference>
<dbReference type="Gene3D" id="3.30.470.30">
    <property type="entry name" value="DNA ligase/mRNA capping enzyme"/>
    <property type="match status" value="1"/>
</dbReference>
<dbReference type="InterPro" id="IPR012310">
    <property type="entry name" value="DNA_ligase_ATP-dep_cent"/>
</dbReference>
<evidence type="ECO:0000256" key="10">
    <source>
        <dbReference type="ARBA" id="ARBA00022801"/>
    </source>
</evidence>
<dbReference type="InterPro" id="IPR012309">
    <property type="entry name" value="DNA_ligase_ATP-dep_C"/>
</dbReference>
<dbReference type="Gene3D" id="2.40.50.140">
    <property type="entry name" value="Nucleic acid-binding proteins"/>
    <property type="match status" value="1"/>
</dbReference>
<dbReference type="InterPro" id="IPR014146">
    <property type="entry name" value="LigD_ligase_dom"/>
</dbReference>
<dbReference type="GO" id="GO:0003887">
    <property type="term" value="F:DNA-directed DNA polymerase activity"/>
    <property type="evidence" value="ECO:0007669"/>
    <property type="project" value="UniProtKB-KW"/>
</dbReference>
<dbReference type="Gene3D" id="3.90.920.10">
    <property type="entry name" value="DNA primase, PRIM domain"/>
    <property type="match status" value="1"/>
</dbReference>
<keyword evidence="18" id="KW-0511">Multifunctional enzyme</keyword>
<dbReference type="NCBIfam" id="TIGR02777">
    <property type="entry name" value="LigD_PE_dom"/>
    <property type="match status" value="1"/>
</dbReference>
<evidence type="ECO:0000256" key="18">
    <source>
        <dbReference type="ARBA" id="ARBA00023268"/>
    </source>
</evidence>
<evidence type="ECO:0000256" key="1">
    <source>
        <dbReference type="ARBA" id="ARBA00001936"/>
    </source>
</evidence>
<keyword evidence="16" id="KW-0234">DNA repair</keyword>
<dbReference type="Pfam" id="PF13298">
    <property type="entry name" value="LigD_N"/>
    <property type="match status" value="1"/>
</dbReference>
<keyword evidence="12" id="KW-0067">ATP-binding</keyword>
<keyword evidence="9" id="KW-0227">DNA damage</keyword>
<dbReference type="CDD" id="cd04862">
    <property type="entry name" value="PaeLigD_Pol_like"/>
    <property type="match status" value="1"/>
</dbReference>
<proteinExistence type="predicted"/>
<keyword evidence="8" id="KW-0547">Nucleotide-binding</keyword>
<keyword evidence="7" id="KW-0479">Metal-binding</keyword>
<keyword evidence="23" id="KW-1185">Reference proteome</keyword>
<dbReference type="PANTHER" id="PTHR42705">
    <property type="entry name" value="BIFUNCTIONAL NON-HOMOLOGOUS END JOINING PROTEIN LIGD"/>
    <property type="match status" value="1"/>
</dbReference>
<comment type="cofactor">
    <cofactor evidence="1">
        <name>Mn(2+)</name>
        <dbReference type="ChEBI" id="CHEBI:29035"/>
    </cofactor>
</comment>
<dbReference type="CDD" id="cd07906">
    <property type="entry name" value="Adenylation_DNA_ligase_LigD_LigC"/>
    <property type="match status" value="1"/>
</dbReference>
<evidence type="ECO:0000256" key="6">
    <source>
        <dbReference type="ARBA" id="ARBA00022722"/>
    </source>
</evidence>
<gene>
    <name evidence="22" type="primary">ligD</name>
    <name evidence="22" type="ORF">GZA08_05040</name>
</gene>
<dbReference type="GO" id="GO:0003677">
    <property type="term" value="F:DNA binding"/>
    <property type="evidence" value="ECO:0007669"/>
    <property type="project" value="UniProtKB-KW"/>
</dbReference>
<evidence type="ECO:0000256" key="4">
    <source>
        <dbReference type="ARBA" id="ARBA00022679"/>
    </source>
</evidence>
<dbReference type="InterPro" id="IPR033651">
    <property type="entry name" value="PaeLigD_Pol-like"/>
</dbReference>
<evidence type="ECO:0000256" key="17">
    <source>
        <dbReference type="ARBA" id="ARBA00023211"/>
    </source>
</evidence>
<dbReference type="AlphaFoldDB" id="A0A6B2K1S5"/>
<keyword evidence="14" id="KW-0238">DNA-binding</keyword>
<keyword evidence="15" id="KW-0233">DNA recombination</keyword>
<evidence type="ECO:0000256" key="8">
    <source>
        <dbReference type="ARBA" id="ARBA00022741"/>
    </source>
</evidence>
<organism evidence="22 23">
    <name type="scientific">Pseudoroseicyclus tamaricis</name>
    <dbReference type="NCBI Taxonomy" id="2705421"/>
    <lineage>
        <taxon>Bacteria</taxon>
        <taxon>Pseudomonadati</taxon>
        <taxon>Pseudomonadota</taxon>
        <taxon>Alphaproteobacteria</taxon>
        <taxon>Rhodobacterales</taxon>
        <taxon>Paracoccaceae</taxon>
        <taxon>Pseudoroseicyclus</taxon>
    </lineage>
</organism>
<dbReference type="EC" id="6.5.1.1" evidence="2"/>
<evidence type="ECO:0000256" key="2">
    <source>
        <dbReference type="ARBA" id="ARBA00012727"/>
    </source>
</evidence>
<dbReference type="SUPFAM" id="SSF56091">
    <property type="entry name" value="DNA ligase/mRNA capping enzyme, catalytic domain"/>
    <property type="match status" value="1"/>
</dbReference>
<dbReference type="RefSeq" id="WP_163890567.1">
    <property type="nucleotide sequence ID" value="NZ_JAAFYS010000001.1"/>
</dbReference>
<feature type="domain" description="ATP-dependent DNA ligase family profile" evidence="21">
    <location>
        <begin position="297"/>
        <end position="421"/>
    </location>
</feature>
<dbReference type="NCBIfam" id="TIGR02778">
    <property type="entry name" value="ligD_pol"/>
    <property type="match status" value="1"/>
</dbReference>
<keyword evidence="3 22" id="KW-0436">Ligase</keyword>
<accession>A0A6B2K1S5</accession>
<keyword evidence="6" id="KW-0540">Nuclease</keyword>
<dbReference type="GO" id="GO:0006310">
    <property type="term" value="P:DNA recombination"/>
    <property type="evidence" value="ECO:0007669"/>
    <property type="project" value="UniProtKB-KW"/>
</dbReference>
<dbReference type="PANTHER" id="PTHR42705:SF2">
    <property type="entry name" value="BIFUNCTIONAL NON-HOMOLOGOUS END JOINING PROTEIN LIGD"/>
    <property type="match status" value="1"/>
</dbReference>
<dbReference type="GO" id="GO:0006281">
    <property type="term" value="P:DNA repair"/>
    <property type="evidence" value="ECO:0007669"/>
    <property type="project" value="UniProtKB-KW"/>
</dbReference>
<evidence type="ECO:0000256" key="14">
    <source>
        <dbReference type="ARBA" id="ARBA00023125"/>
    </source>
</evidence>
<evidence type="ECO:0000256" key="7">
    <source>
        <dbReference type="ARBA" id="ARBA00022723"/>
    </source>
</evidence>
<evidence type="ECO:0000259" key="21">
    <source>
        <dbReference type="PROSITE" id="PS50160"/>
    </source>
</evidence>
<dbReference type="InterPro" id="IPR014144">
    <property type="entry name" value="LigD_PE_domain"/>
</dbReference>
<dbReference type="PROSITE" id="PS50160">
    <property type="entry name" value="DNA_LIGASE_A3"/>
    <property type="match status" value="1"/>
</dbReference>
<dbReference type="InterPro" id="IPR012340">
    <property type="entry name" value="NA-bd_OB-fold"/>
</dbReference>
<dbReference type="SUPFAM" id="SSF50249">
    <property type="entry name" value="Nucleic acid-binding proteins"/>
    <property type="match status" value="1"/>
</dbReference>
<keyword evidence="11" id="KW-0269">Exonuclease</keyword>
<dbReference type="GO" id="GO:0005524">
    <property type="term" value="F:ATP binding"/>
    <property type="evidence" value="ECO:0007669"/>
    <property type="project" value="UniProtKB-KW"/>
</dbReference>
<dbReference type="Pfam" id="PF01068">
    <property type="entry name" value="DNA_ligase_A_M"/>
    <property type="match status" value="1"/>
</dbReference>
<reference evidence="22 23" key="1">
    <citation type="submission" date="2020-02" db="EMBL/GenBank/DDBJ databases">
        <title>Pseudoroseicyclus tamarix, sp. nov., isolated from offshore sediment of a Tamarix chinensis forest.</title>
        <authorList>
            <person name="Gai Y."/>
        </authorList>
    </citation>
    <scope>NUCLEOTIDE SEQUENCE [LARGE SCALE GENOMIC DNA]</scope>
    <source>
        <strain evidence="22 23">CLL3-39</strain>
    </source>
</reference>
<comment type="catalytic activity">
    <reaction evidence="20">
        <text>ATP + (deoxyribonucleotide)n-3'-hydroxyl + 5'-phospho-(deoxyribonucleotide)m = (deoxyribonucleotide)n+m + AMP + diphosphate.</text>
        <dbReference type="EC" id="6.5.1.1"/>
    </reaction>
</comment>
<dbReference type="Proteomes" id="UP000474757">
    <property type="component" value="Unassembled WGS sequence"/>
</dbReference>
<evidence type="ECO:0000256" key="12">
    <source>
        <dbReference type="ARBA" id="ARBA00022840"/>
    </source>
</evidence>
<evidence type="ECO:0000256" key="11">
    <source>
        <dbReference type="ARBA" id="ARBA00022839"/>
    </source>
</evidence>
<keyword evidence="17" id="KW-0464">Manganese</keyword>
<keyword evidence="4" id="KW-0808">Transferase</keyword>
<dbReference type="InterPro" id="IPR052171">
    <property type="entry name" value="NHEJ_LigD"/>
</dbReference>
<dbReference type="NCBIfam" id="TIGR02779">
    <property type="entry name" value="NHEJ_ligase_lig"/>
    <property type="match status" value="1"/>
</dbReference>
<dbReference type="Pfam" id="PF21686">
    <property type="entry name" value="LigD_Prim-Pol"/>
    <property type="match status" value="1"/>
</dbReference>
<comment type="caution">
    <text evidence="22">The sequence shown here is derived from an EMBL/GenBank/DDBJ whole genome shotgun (WGS) entry which is preliminary data.</text>
</comment>
<evidence type="ECO:0000256" key="20">
    <source>
        <dbReference type="ARBA" id="ARBA00034003"/>
    </source>
</evidence>
<evidence type="ECO:0000256" key="13">
    <source>
        <dbReference type="ARBA" id="ARBA00022932"/>
    </source>
</evidence>
<evidence type="ECO:0000256" key="15">
    <source>
        <dbReference type="ARBA" id="ARBA00023172"/>
    </source>
</evidence>
<sequence>MSALDTYAAKRNFDVTPEPKGELVEAVGEQPSFVVQKHDATRLHYDFRLEWGGVLWSWAVTKGPSADPAEKRLAVRTEDHPLAYGGFEGTIPEGEYGGGTVMLWDNGWWEPLHDPDEGLKEGKLHFRLHGARMQGGWALVRMRGNRKGDGKRENWLLIKEKDDFTSRSADALTNKHTKSVTTGRTMRAIAAEKPAVETAPKHDKPLPRFRAVQLATLEDEPPEGEGWQHEVKFDGYRCLMAIGKGGVKLYTRNGKDWTDRFGDLSEPAGAIPCGAALIDGEVIAGSGGGDFGALQKALKEGGKLTFYAFDLLHLDGEDLTEAPLSDRRAALEGLLSPLPPRGPIRLSPVLEGDGDAALAAMCEVGGEGIVSKKTDAPYRGRRTKGWIKAKCIKRAELVIAGWAPSDKRGRAFSSLLLASYEGGKLVYRGRVGTGFDGETQEALMAAMKPLARKTSPLDGELPSETRGAKWLTPKLVAEIAYTEFTSEGRVRHGVFHGLREDKPAEEVSAGQELAVESGAEDAMDDDSEVKIGGVRISSAGRKVFPDAGVTKADVARHYEAVAERMLTYAADRPVSLLRLPEGLEGQTFFQKHAGKGWPSSIKPLPIEEKDGSTEDYMYVASAAGLMGAAQMGSVEFHIWGSKRDKLDKPDRLVFDLDPDEGLDFGDVKAACEELRAGLDAVGLPSSPMVSGGKGVHVIVPLRRTATWETVKTFSRAFATILAERHPDRYVATMSKAKRKGRIFIDWLRNERGSTAIAPYSLRARPGAPVAVPVSWEELARLDAPNGFHPSDMESRLSRPCPLAEVQPKGITAEVVAALEDWAAGDAAEDVAAAETAR</sequence>
<keyword evidence="10" id="KW-0378">Hydrolase</keyword>
<dbReference type="EMBL" id="JAAGAB010000001">
    <property type="protein sequence ID" value="NDV00336.1"/>
    <property type="molecule type" value="Genomic_DNA"/>
</dbReference>
<dbReference type="CDD" id="cd07971">
    <property type="entry name" value="OBF_DNA_ligase_LigD"/>
    <property type="match status" value="1"/>
</dbReference>
<dbReference type="InterPro" id="IPR014143">
    <property type="entry name" value="NHEJ_ligase_prk"/>
</dbReference>
<name>A0A6B2K1S5_9RHOB</name>
<dbReference type="InterPro" id="IPR014145">
    <property type="entry name" value="LigD_pol_dom"/>
</dbReference>